<protein>
    <submittedName>
        <fullName evidence="3">Phosphatase PAP2 family protein</fullName>
    </submittedName>
</protein>
<dbReference type="SUPFAM" id="SSF48317">
    <property type="entry name" value="Acid phosphatase/Vanadium-dependent haloperoxidase"/>
    <property type="match status" value="1"/>
</dbReference>
<evidence type="ECO:0000313" key="4">
    <source>
        <dbReference type="Proteomes" id="UP000831786"/>
    </source>
</evidence>
<evidence type="ECO:0000259" key="2">
    <source>
        <dbReference type="Pfam" id="PF01569"/>
    </source>
</evidence>
<feature type="transmembrane region" description="Helical" evidence="1">
    <location>
        <begin position="124"/>
        <end position="142"/>
    </location>
</feature>
<dbReference type="InterPro" id="IPR000326">
    <property type="entry name" value="PAP2/HPO"/>
</dbReference>
<dbReference type="Proteomes" id="UP000831786">
    <property type="component" value="Chromosome"/>
</dbReference>
<keyword evidence="4" id="KW-1185">Reference proteome</keyword>
<dbReference type="RefSeq" id="WP_244729512.1">
    <property type="nucleotide sequence ID" value="NZ_CP095045.1"/>
</dbReference>
<keyword evidence="1" id="KW-0472">Membrane</keyword>
<proteinExistence type="predicted"/>
<feature type="transmembrane region" description="Helical" evidence="1">
    <location>
        <begin position="176"/>
        <end position="196"/>
    </location>
</feature>
<feature type="transmembrane region" description="Helical" evidence="1">
    <location>
        <begin position="238"/>
        <end position="259"/>
    </location>
</feature>
<keyword evidence="1" id="KW-0812">Transmembrane</keyword>
<feature type="transmembrane region" description="Helical" evidence="1">
    <location>
        <begin position="87"/>
        <end position="104"/>
    </location>
</feature>
<feature type="transmembrane region" description="Helical" evidence="1">
    <location>
        <begin position="149"/>
        <end position="170"/>
    </location>
</feature>
<keyword evidence="1" id="KW-1133">Transmembrane helix</keyword>
<dbReference type="Gene3D" id="1.20.144.10">
    <property type="entry name" value="Phosphatidic acid phosphatase type 2/haloperoxidase"/>
    <property type="match status" value="1"/>
</dbReference>
<feature type="transmembrane region" description="Helical" evidence="1">
    <location>
        <begin position="57"/>
        <end position="80"/>
    </location>
</feature>
<feature type="transmembrane region" description="Helical" evidence="1">
    <location>
        <begin position="208"/>
        <end position="232"/>
    </location>
</feature>
<evidence type="ECO:0000313" key="3">
    <source>
        <dbReference type="EMBL" id="UOQ58475.1"/>
    </source>
</evidence>
<feature type="transmembrane region" description="Helical" evidence="1">
    <location>
        <begin position="12"/>
        <end position="37"/>
    </location>
</feature>
<organism evidence="3 4">
    <name type="scientific">Leucobacter allii</name>
    <dbReference type="NCBI Taxonomy" id="2932247"/>
    <lineage>
        <taxon>Bacteria</taxon>
        <taxon>Bacillati</taxon>
        <taxon>Actinomycetota</taxon>
        <taxon>Actinomycetes</taxon>
        <taxon>Micrococcales</taxon>
        <taxon>Microbacteriaceae</taxon>
        <taxon>Leucobacter</taxon>
    </lineage>
</organism>
<feature type="domain" description="Phosphatidic acid phosphatase type 2/haloperoxidase" evidence="2">
    <location>
        <begin position="121"/>
        <end position="194"/>
    </location>
</feature>
<evidence type="ECO:0000256" key="1">
    <source>
        <dbReference type="SAM" id="Phobius"/>
    </source>
</evidence>
<dbReference type="Pfam" id="PF01569">
    <property type="entry name" value="PAP2"/>
    <property type="match status" value="1"/>
</dbReference>
<accession>A0ABY4FQB4</accession>
<name>A0ABY4FQB4_9MICO</name>
<dbReference type="InterPro" id="IPR036938">
    <property type="entry name" value="PAP2/HPO_sf"/>
</dbReference>
<reference evidence="3 4" key="1">
    <citation type="submission" date="2022-04" db="EMBL/GenBank/DDBJ databases">
        <title>Leucobacter sp. isolated from rhizosphere of garlic.</title>
        <authorList>
            <person name="Won M."/>
            <person name="Lee C.-M."/>
            <person name="Woen H.-Y."/>
            <person name="Kwon S.-W."/>
        </authorList>
    </citation>
    <scope>NUCLEOTIDE SEQUENCE [LARGE SCALE GENOMIC DNA]</scope>
    <source>
        <strain evidence="3 4">H21R-40</strain>
    </source>
</reference>
<sequence length="266" mass="26667">MSGVRAGSAPRLRALWIALFWIAVGVASYILGVRSALGQQAEASVLDAAEFTTDPPAPLNLVSIPTIAIALAAIGVIAALAHGFARAARVVLVAGAAIATSQLLKGLVLSRPTLFELDDVNTFPSGHMTVFTALVAALALAVPDRLRAIVALAGTALLSVVGWQLLAYGWHRPSDVFGALALGVALFAAVSALWPLRGSGRPALGGGIGIGLALCGWIVVAAATALAATAGITANADLMLSAGEFGAVGASALAARSVLRLGGVRN</sequence>
<gene>
    <name evidence="3" type="ORF">MUN78_06485</name>
</gene>
<dbReference type="EMBL" id="CP095045">
    <property type="protein sequence ID" value="UOQ58475.1"/>
    <property type="molecule type" value="Genomic_DNA"/>
</dbReference>